<reference evidence="2 3" key="1">
    <citation type="journal article" date="2014" name="Genome Announc.">
        <title>Genome Sequence and Methylome of Soil Bacterium Gemmatirosa kalamazoonensis KBS708T, a Member of the Rarely Cultivated Gemmatimonadetes Phylum.</title>
        <authorList>
            <person name="Debruyn J.M."/>
            <person name="Radosevich M."/>
            <person name="Wommack K.E."/>
            <person name="Polson S.W."/>
            <person name="Hauser L.J."/>
            <person name="Fawaz M.N."/>
            <person name="Korlach J."/>
            <person name="Tsai Y.C."/>
        </authorList>
    </citation>
    <scope>NUCLEOTIDE SEQUENCE [LARGE SCALE GENOMIC DNA]</scope>
    <source>
        <strain evidence="2 3">KBS708</strain>
    </source>
</reference>
<proteinExistence type="predicted"/>
<dbReference type="GO" id="GO:0016020">
    <property type="term" value="C:membrane"/>
    <property type="evidence" value="ECO:0007669"/>
    <property type="project" value="InterPro"/>
</dbReference>
<dbReference type="GO" id="GO:0009060">
    <property type="term" value="P:aerobic respiration"/>
    <property type="evidence" value="ECO:0007669"/>
    <property type="project" value="InterPro"/>
</dbReference>
<dbReference type="eggNOG" id="ENOG5032NV6">
    <property type="taxonomic scope" value="Bacteria"/>
</dbReference>
<dbReference type="Pfam" id="PF00115">
    <property type="entry name" value="COX1"/>
    <property type="match status" value="1"/>
</dbReference>
<organism evidence="2 3">
    <name type="scientific">Gemmatirosa kalamazoonensis</name>
    <dbReference type="NCBI Taxonomy" id="861299"/>
    <lineage>
        <taxon>Bacteria</taxon>
        <taxon>Pseudomonadati</taxon>
        <taxon>Gemmatimonadota</taxon>
        <taxon>Gemmatimonadia</taxon>
        <taxon>Gemmatimonadales</taxon>
        <taxon>Gemmatimonadaceae</taxon>
        <taxon>Gemmatirosa</taxon>
    </lineage>
</organism>
<dbReference type="Gene3D" id="1.20.210.10">
    <property type="entry name" value="Cytochrome c oxidase-like, subunit I domain"/>
    <property type="match status" value="1"/>
</dbReference>
<dbReference type="InterPro" id="IPR000883">
    <property type="entry name" value="Cyt_C_Oxase_1"/>
</dbReference>
<sequence length="153" mass="16710">MHSLVRRYLKTAIGFLAVGLLIGLWLVTARELGWGHVTPHAVSAHTHAILVGFVMLMILGVALWLFPRPAKEDARYQPRLAEAAYWLVTLGTAGRVAGELARALSGSAAAWLRWSIVLGGAMQVAGLGIFFYTMWSRIRPVGSAGREARGERF</sequence>
<dbReference type="STRING" id="861299.J421_0408"/>
<gene>
    <name evidence="2" type="ORF">J421_0408</name>
</gene>
<feature type="transmembrane region" description="Helical" evidence="1">
    <location>
        <begin position="48"/>
        <end position="67"/>
    </location>
</feature>
<dbReference type="RefSeq" id="WP_148306108.1">
    <property type="nucleotide sequence ID" value="NZ_CP007128.1"/>
</dbReference>
<dbReference type="GO" id="GO:0020037">
    <property type="term" value="F:heme binding"/>
    <property type="evidence" value="ECO:0007669"/>
    <property type="project" value="InterPro"/>
</dbReference>
<dbReference type="OrthoDB" id="9808832at2"/>
<dbReference type="SUPFAM" id="SSF81442">
    <property type="entry name" value="Cytochrome c oxidase subunit I-like"/>
    <property type="match status" value="1"/>
</dbReference>
<feature type="transmembrane region" description="Helical" evidence="1">
    <location>
        <begin position="12"/>
        <end position="28"/>
    </location>
</feature>
<keyword evidence="1" id="KW-0812">Transmembrane</keyword>
<accession>W0RC93</accession>
<dbReference type="KEGG" id="gba:J421_0408"/>
<dbReference type="InParanoid" id="W0RC93"/>
<dbReference type="HOGENOM" id="CLU_149392_0_0_0"/>
<dbReference type="GO" id="GO:0004129">
    <property type="term" value="F:cytochrome-c oxidase activity"/>
    <property type="evidence" value="ECO:0007669"/>
    <property type="project" value="InterPro"/>
</dbReference>
<keyword evidence="3" id="KW-1185">Reference proteome</keyword>
<dbReference type="EMBL" id="CP007128">
    <property type="protein sequence ID" value="AHG87945.1"/>
    <property type="molecule type" value="Genomic_DNA"/>
</dbReference>
<evidence type="ECO:0000256" key="1">
    <source>
        <dbReference type="SAM" id="Phobius"/>
    </source>
</evidence>
<dbReference type="AlphaFoldDB" id="W0RC93"/>
<keyword evidence="1" id="KW-1133">Transmembrane helix</keyword>
<evidence type="ECO:0000313" key="3">
    <source>
        <dbReference type="Proteomes" id="UP000019151"/>
    </source>
</evidence>
<protein>
    <submittedName>
        <fullName evidence="2">Cytochrome c oxidase subunit I</fullName>
    </submittedName>
</protein>
<feature type="transmembrane region" description="Helical" evidence="1">
    <location>
        <begin position="110"/>
        <end position="132"/>
    </location>
</feature>
<dbReference type="Proteomes" id="UP000019151">
    <property type="component" value="Chromosome"/>
</dbReference>
<evidence type="ECO:0000313" key="2">
    <source>
        <dbReference type="EMBL" id="AHG87945.1"/>
    </source>
</evidence>
<keyword evidence="1" id="KW-0472">Membrane</keyword>
<name>W0RC93_9BACT</name>
<dbReference type="InterPro" id="IPR036927">
    <property type="entry name" value="Cyt_c_oxase-like_su1_sf"/>
</dbReference>